<evidence type="ECO:0000313" key="2">
    <source>
        <dbReference type="Proteomes" id="UP000708298"/>
    </source>
</evidence>
<dbReference type="SUPFAM" id="SSF53756">
    <property type="entry name" value="UDP-Glycosyltransferase/glycogen phosphorylase"/>
    <property type="match status" value="1"/>
</dbReference>
<gene>
    <name evidence="1" type="ORF">ASILVAE211_00435</name>
</gene>
<reference evidence="1" key="2">
    <citation type="submission" date="2021-01" db="EMBL/GenBank/DDBJ databases">
        <authorList>
            <person name="Mieszkin S."/>
            <person name="Pouder E."/>
            <person name="Alain K."/>
        </authorList>
    </citation>
    <scope>NUCLEOTIDE SEQUENCE</scope>
    <source>
        <strain evidence="1">HW T2.11</strain>
    </source>
</reference>
<accession>A0A964DX21</accession>
<dbReference type="Proteomes" id="UP000708298">
    <property type="component" value="Unassembled WGS sequence"/>
</dbReference>
<dbReference type="EMBL" id="JAESVB010000001">
    <property type="protein sequence ID" value="MCB8873629.1"/>
    <property type="molecule type" value="Genomic_DNA"/>
</dbReference>
<comment type="caution">
    <text evidence="1">The sequence shown here is derived from an EMBL/GenBank/DDBJ whole genome shotgun (WGS) entry which is preliminary data.</text>
</comment>
<evidence type="ECO:0000313" key="1">
    <source>
        <dbReference type="EMBL" id="MCB8873629.1"/>
    </source>
</evidence>
<dbReference type="AlphaFoldDB" id="A0A964DX21"/>
<dbReference type="Pfam" id="PF13692">
    <property type="entry name" value="Glyco_trans_1_4"/>
    <property type="match status" value="1"/>
</dbReference>
<reference evidence="1" key="1">
    <citation type="journal article" date="2021" name="Microorganisms">
        <title>Acidisoma silvae sp. nov. and Acidisomacellulosilytica sp. nov., Two Acidophilic Bacteria Isolated from Decaying Wood, Hydrolyzing Cellulose and Producing Poly-3-hydroxybutyrate.</title>
        <authorList>
            <person name="Mieszkin S."/>
            <person name="Pouder E."/>
            <person name="Uroz S."/>
            <person name="Simon-Colin C."/>
            <person name="Alain K."/>
        </authorList>
    </citation>
    <scope>NUCLEOTIDE SEQUENCE</scope>
    <source>
        <strain evidence="1">HW T2.11</strain>
    </source>
</reference>
<keyword evidence="2" id="KW-1185">Reference proteome</keyword>
<organism evidence="1 2">
    <name type="scientific">Acidisoma silvae</name>
    <dbReference type="NCBI Taxonomy" id="2802396"/>
    <lineage>
        <taxon>Bacteria</taxon>
        <taxon>Pseudomonadati</taxon>
        <taxon>Pseudomonadota</taxon>
        <taxon>Alphaproteobacteria</taxon>
        <taxon>Acetobacterales</taxon>
        <taxon>Acidocellaceae</taxon>
        <taxon>Acidisoma</taxon>
    </lineage>
</organism>
<dbReference type="Gene3D" id="3.40.50.2000">
    <property type="entry name" value="Glycogen Phosphorylase B"/>
    <property type="match status" value="1"/>
</dbReference>
<dbReference type="RefSeq" id="WP_227319318.1">
    <property type="nucleotide sequence ID" value="NZ_JAESVB010000001.1"/>
</dbReference>
<proteinExistence type="predicted"/>
<protein>
    <submittedName>
        <fullName evidence="1">Glycosyltransferase family 4 protein</fullName>
    </submittedName>
</protein>
<sequence>MRVLVITPTPTHPATQGNRVRVAQVAGAMKDAGATVDLLYYAIDGSDQESINAMRAAWDTLYLVPTGGFRPRRAHPAYWGVDDWVSPNLLQAVRFLAETTHYDAVIVNYVWCSLLLDCFTDPRTLRILDTHDAFGGRHEVARQAGMQPHWFYTSLEEEGRGLDRANLVLAIQSDEARHFAAITATPVVTIEYAAPPHYLPATQADSLTIGYLGSGNPWNVRSVEEFDAALALSLAETPRVAWPKLYLFGGITRSVKDLKVFQPLGMVDDVADAYGVLDIVVNPMVGGTGLKIKTVEALAFGKPVLSTKAGGAGLEAIHTDLLHDDLAGMIDRLHHLIDHPEEVAPLAASMRAGYQAFYDSVHERLGDLAKRVGHDR</sequence>
<name>A0A964DX21_9PROT</name>